<dbReference type="SUPFAM" id="SSF88946">
    <property type="entry name" value="Sigma2 domain of RNA polymerase sigma factors"/>
    <property type="match status" value="1"/>
</dbReference>
<dbReference type="RefSeq" id="WP_146512634.1">
    <property type="nucleotide sequence ID" value="NZ_SIHI01000096.1"/>
</dbReference>
<dbReference type="Pfam" id="PF04542">
    <property type="entry name" value="Sigma70_r2"/>
    <property type="match status" value="1"/>
</dbReference>
<evidence type="ECO:0000313" key="7">
    <source>
        <dbReference type="EMBL" id="TWT30565.1"/>
    </source>
</evidence>
<keyword evidence="4" id="KW-0238">DNA-binding</keyword>
<dbReference type="AlphaFoldDB" id="A0A5C5UYN5"/>
<dbReference type="GO" id="GO:0006352">
    <property type="term" value="P:DNA-templated transcription initiation"/>
    <property type="evidence" value="ECO:0007669"/>
    <property type="project" value="InterPro"/>
</dbReference>
<dbReference type="InterPro" id="IPR013325">
    <property type="entry name" value="RNA_pol_sigma_r2"/>
</dbReference>
<dbReference type="Proteomes" id="UP000317243">
    <property type="component" value="Unassembled WGS sequence"/>
</dbReference>
<dbReference type="Gene3D" id="1.10.1740.10">
    <property type="match status" value="1"/>
</dbReference>
<evidence type="ECO:0000313" key="8">
    <source>
        <dbReference type="Proteomes" id="UP000317243"/>
    </source>
</evidence>
<reference evidence="7 8" key="1">
    <citation type="submission" date="2019-02" db="EMBL/GenBank/DDBJ databases">
        <title>Deep-cultivation of Planctomycetes and their phenomic and genomic characterization uncovers novel biology.</title>
        <authorList>
            <person name="Wiegand S."/>
            <person name="Jogler M."/>
            <person name="Boedeker C."/>
            <person name="Pinto D."/>
            <person name="Vollmers J."/>
            <person name="Rivas-Marin E."/>
            <person name="Kohn T."/>
            <person name="Peeters S.H."/>
            <person name="Heuer A."/>
            <person name="Rast P."/>
            <person name="Oberbeckmann S."/>
            <person name="Bunk B."/>
            <person name="Jeske O."/>
            <person name="Meyerdierks A."/>
            <person name="Storesund J.E."/>
            <person name="Kallscheuer N."/>
            <person name="Luecker S."/>
            <person name="Lage O.M."/>
            <person name="Pohl T."/>
            <person name="Merkel B.J."/>
            <person name="Hornburger P."/>
            <person name="Mueller R.-W."/>
            <person name="Bruemmer F."/>
            <person name="Labrenz M."/>
            <person name="Spormann A.M."/>
            <person name="Op Den Camp H."/>
            <person name="Overmann J."/>
            <person name="Amann R."/>
            <person name="Jetten M.S.M."/>
            <person name="Mascher T."/>
            <person name="Medema M.H."/>
            <person name="Devos D.P."/>
            <person name="Kaster A.-K."/>
            <person name="Ovreas L."/>
            <person name="Rohde M."/>
            <person name="Galperin M.Y."/>
            <person name="Jogler C."/>
        </authorList>
    </citation>
    <scope>NUCLEOTIDE SEQUENCE [LARGE SCALE GENOMIC DNA]</scope>
    <source>
        <strain evidence="7 8">KOR42</strain>
    </source>
</reference>
<evidence type="ECO:0000256" key="5">
    <source>
        <dbReference type="ARBA" id="ARBA00023163"/>
    </source>
</evidence>
<keyword evidence="3" id="KW-0731">Sigma factor</keyword>
<dbReference type="OrthoDB" id="258490at2"/>
<keyword evidence="2" id="KW-0805">Transcription regulation</keyword>
<comment type="similarity">
    <text evidence="1">Belongs to the sigma-70 factor family. ECF subfamily.</text>
</comment>
<dbReference type="InterPro" id="IPR007627">
    <property type="entry name" value="RNA_pol_sigma70_r2"/>
</dbReference>
<dbReference type="GO" id="GO:0003677">
    <property type="term" value="F:DNA binding"/>
    <property type="evidence" value="ECO:0007669"/>
    <property type="project" value="UniProtKB-KW"/>
</dbReference>
<proteinExistence type="inferred from homology"/>
<dbReference type="PANTHER" id="PTHR43133:SF8">
    <property type="entry name" value="RNA POLYMERASE SIGMA FACTOR HI_1459-RELATED"/>
    <property type="match status" value="1"/>
</dbReference>
<feature type="domain" description="RNA polymerase sigma-70 region 2" evidence="6">
    <location>
        <begin position="27"/>
        <end position="95"/>
    </location>
</feature>
<dbReference type="InterPro" id="IPR013324">
    <property type="entry name" value="RNA_pol_sigma_r3/r4-like"/>
</dbReference>
<sequence length="199" mass="22455">MHGPDTRASLIEQLADSNCQPAWDEFVRLYQPAIYRVACNRGLQHADAEDLTQDVLTQIGCKVKDFDVSGSGSFRGWLGKITRDMLVDGLRRRQRAVDVASGDSGVRGQLAELPSRDETGTLIQIEVRREQLMSACERIRFQFSEPVWLSFWLTAIEQQSIAKVAEQLNRSEGSVRVARCRVMNRLKEEVRNNDSSASL</sequence>
<evidence type="ECO:0000256" key="4">
    <source>
        <dbReference type="ARBA" id="ARBA00023125"/>
    </source>
</evidence>
<dbReference type="PANTHER" id="PTHR43133">
    <property type="entry name" value="RNA POLYMERASE ECF-TYPE SIGMA FACTO"/>
    <property type="match status" value="1"/>
</dbReference>
<dbReference type="InterPro" id="IPR039425">
    <property type="entry name" value="RNA_pol_sigma-70-like"/>
</dbReference>
<gene>
    <name evidence="7" type="primary">sigE_4</name>
    <name evidence="7" type="ORF">KOR42_54140</name>
</gene>
<evidence type="ECO:0000256" key="3">
    <source>
        <dbReference type="ARBA" id="ARBA00023082"/>
    </source>
</evidence>
<accession>A0A5C5UYN5</accession>
<dbReference type="NCBIfam" id="TIGR02937">
    <property type="entry name" value="sigma70-ECF"/>
    <property type="match status" value="1"/>
</dbReference>
<protein>
    <submittedName>
        <fullName evidence="7">ECF RNA polymerase sigma factor SigE</fullName>
    </submittedName>
</protein>
<keyword evidence="8" id="KW-1185">Reference proteome</keyword>
<keyword evidence="5" id="KW-0804">Transcription</keyword>
<comment type="caution">
    <text evidence="7">The sequence shown here is derived from an EMBL/GenBank/DDBJ whole genome shotgun (WGS) entry which is preliminary data.</text>
</comment>
<evidence type="ECO:0000259" key="6">
    <source>
        <dbReference type="Pfam" id="PF04542"/>
    </source>
</evidence>
<dbReference type="GO" id="GO:0016987">
    <property type="term" value="F:sigma factor activity"/>
    <property type="evidence" value="ECO:0007669"/>
    <property type="project" value="UniProtKB-KW"/>
</dbReference>
<evidence type="ECO:0000256" key="2">
    <source>
        <dbReference type="ARBA" id="ARBA00023015"/>
    </source>
</evidence>
<evidence type="ECO:0000256" key="1">
    <source>
        <dbReference type="ARBA" id="ARBA00010641"/>
    </source>
</evidence>
<organism evidence="7 8">
    <name type="scientific">Thalassoglobus neptunius</name>
    <dbReference type="NCBI Taxonomy" id="1938619"/>
    <lineage>
        <taxon>Bacteria</taxon>
        <taxon>Pseudomonadati</taxon>
        <taxon>Planctomycetota</taxon>
        <taxon>Planctomycetia</taxon>
        <taxon>Planctomycetales</taxon>
        <taxon>Planctomycetaceae</taxon>
        <taxon>Thalassoglobus</taxon>
    </lineage>
</organism>
<dbReference type="EMBL" id="SIHI01000096">
    <property type="protein sequence ID" value="TWT30565.1"/>
    <property type="molecule type" value="Genomic_DNA"/>
</dbReference>
<name>A0A5C5UYN5_9PLAN</name>
<dbReference type="InterPro" id="IPR014284">
    <property type="entry name" value="RNA_pol_sigma-70_dom"/>
</dbReference>
<dbReference type="SUPFAM" id="SSF88659">
    <property type="entry name" value="Sigma3 and sigma4 domains of RNA polymerase sigma factors"/>
    <property type="match status" value="1"/>
</dbReference>